<dbReference type="STRING" id="526218.Sterm_2582"/>
<dbReference type="HOGENOM" id="CLU_1833823_0_0_0"/>
<name>D1AM57_SEBTE</name>
<proteinExistence type="predicted"/>
<evidence type="ECO:0000313" key="1">
    <source>
        <dbReference type="EMBL" id="ACZ09431.1"/>
    </source>
</evidence>
<sequence>MIRGVNGIELLDAQEVYNETVKQKSTGVGVSVNVGFTSAQLANTVSNVSDNVKDYGFDNPSQIINTLGNGFQDFRDLGGLSSNLRSWYEGIGYISTKNIFEHGDLSPDNLRNAAKGLVSASVSASYSQSSYESQIQWREI</sequence>
<organism evidence="1 2">
    <name type="scientific">Sebaldella termitidis (strain ATCC 33386 / NCTC 11300)</name>
    <dbReference type="NCBI Taxonomy" id="526218"/>
    <lineage>
        <taxon>Bacteria</taxon>
        <taxon>Fusobacteriati</taxon>
        <taxon>Fusobacteriota</taxon>
        <taxon>Fusobacteriia</taxon>
        <taxon>Fusobacteriales</taxon>
        <taxon>Leptotrichiaceae</taxon>
        <taxon>Sebaldella</taxon>
    </lineage>
</organism>
<dbReference type="eggNOG" id="COG3210">
    <property type="taxonomic scope" value="Bacteria"/>
</dbReference>
<dbReference type="RefSeq" id="WP_012862025.1">
    <property type="nucleotide sequence ID" value="NC_013517.1"/>
</dbReference>
<dbReference type="AlphaFoldDB" id="D1AM57"/>
<keyword evidence="2" id="KW-1185">Reference proteome</keyword>
<reference evidence="1 2" key="2">
    <citation type="journal article" date="2010" name="Stand. Genomic Sci.">
        <title>Complete genome sequence of Sebaldella termitidis type strain (NCTC 11300).</title>
        <authorList>
            <person name="Harmon-Smith M."/>
            <person name="Celia L."/>
            <person name="Chertkov O."/>
            <person name="Lapidus A."/>
            <person name="Copeland A."/>
            <person name="Glavina Del Rio T."/>
            <person name="Nolan M."/>
            <person name="Lucas S."/>
            <person name="Tice H."/>
            <person name="Cheng J.F."/>
            <person name="Han C."/>
            <person name="Detter J.C."/>
            <person name="Bruce D."/>
            <person name="Goodwin L."/>
            <person name="Pitluck S."/>
            <person name="Pati A."/>
            <person name="Liolios K."/>
            <person name="Ivanova N."/>
            <person name="Mavromatis K."/>
            <person name="Mikhailova N."/>
            <person name="Chen A."/>
            <person name="Palaniappan K."/>
            <person name="Land M."/>
            <person name="Hauser L."/>
            <person name="Chang Y.J."/>
            <person name="Jeffries C.D."/>
            <person name="Brettin T."/>
            <person name="Goker M."/>
            <person name="Beck B."/>
            <person name="Bristow J."/>
            <person name="Eisen J.A."/>
            <person name="Markowitz V."/>
            <person name="Hugenholtz P."/>
            <person name="Kyrpides N.C."/>
            <person name="Klenk H.P."/>
            <person name="Chen F."/>
        </authorList>
    </citation>
    <scope>NUCLEOTIDE SEQUENCE [LARGE SCALE GENOMIC DNA]</scope>
    <source>
        <strain evidence="2">ATCC 33386 / NCTC 11300</strain>
    </source>
</reference>
<accession>D1AM57</accession>
<gene>
    <name evidence="1" type="ordered locus">Sterm_2582</name>
</gene>
<dbReference type="KEGG" id="str:Sterm_2582"/>
<dbReference type="EMBL" id="CP001739">
    <property type="protein sequence ID" value="ACZ09431.1"/>
    <property type="molecule type" value="Genomic_DNA"/>
</dbReference>
<protein>
    <submittedName>
        <fullName evidence="1">Uncharacterized protein</fullName>
    </submittedName>
</protein>
<evidence type="ECO:0000313" key="2">
    <source>
        <dbReference type="Proteomes" id="UP000000845"/>
    </source>
</evidence>
<reference evidence="2" key="1">
    <citation type="submission" date="2009-09" db="EMBL/GenBank/DDBJ databases">
        <title>The complete chromosome of Sebaldella termitidis ATCC 33386.</title>
        <authorList>
            <consortium name="US DOE Joint Genome Institute (JGI-PGF)"/>
            <person name="Lucas S."/>
            <person name="Copeland A."/>
            <person name="Lapidus A."/>
            <person name="Glavina del Rio T."/>
            <person name="Dalin E."/>
            <person name="Tice H."/>
            <person name="Bruce D."/>
            <person name="Goodwin L."/>
            <person name="Pitluck S."/>
            <person name="Kyrpides N."/>
            <person name="Mavromatis K."/>
            <person name="Ivanova N."/>
            <person name="Mikhailova N."/>
            <person name="Sims D."/>
            <person name="Meincke L."/>
            <person name="Brettin T."/>
            <person name="Detter J.C."/>
            <person name="Han C."/>
            <person name="Larimer F."/>
            <person name="Land M."/>
            <person name="Hauser L."/>
            <person name="Markowitz V."/>
            <person name="Cheng J.F."/>
            <person name="Hugenholtz P."/>
            <person name="Woyke T."/>
            <person name="Wu D."/>
            <person name="Eisen J.A."/>
        </authorList>
    </citation>
    <scope>NUCLEOTIDE SEQUENCE [LARGE SCALE GENOMIC DNA]</scope>
    <source>
        <strain evidence="2">ATCC 33386 / NCTC 11300</strain>
    </source>
</reference>
<dbReference type="Proteomes" id="UP000000845">
    <property type="component" value="Chromosome"/>
</dbReference>